<organism evidence="5 6">
    <name type="scientific">Ananas comosus</name>
    <name type="common">Pineapple</name>
    <name type="synonym">Ananas ananas</name>
    <dbReference type="NCBI Taxonomy" id="4615"/>
    <lineage>
        <taxon>Eukaryota</taxon>
        <taxon>Viridiplantae</taxon>
        <taxon>Streptophyta</taxon>
        <taxon>Embryophyta</taxon>
        <taxon>Tracheophyta</taxon>
        <taxon>Spermatophyta</taxon>
        <taxon>Magnoliopsida</taxon>
        <taxon>Liliopsida</taxon>
        <taxon>Poales</taxon>
        <taxon>Bromeliaceae</taxon>
        <taxon>Bromelioideae</taxon>
        <taxon>Ananas</taxon>
    </lineage>
</organism>
<dbReference type="FunFam" id="1.25.40.10:FF:000427">
    <property type="entry name" value="Pentatricopeptide repeat-containing protein chloroplastic"/>
    <property type="match status" value="1"/>
</dbReference>
<dbReference type="Proteomes" id="UP000092600">
    <property type="component" value="Unassembled WGS sequence"/>
</dbReference>
<evidence type="ECO:0000256" key="1">
    <source>
        <dbReference type="ARBA" id="ARBA00022737"/>
    </source>
</evidence>
<feature type="repeat" description="PPR" evidence="3">
    <location>
        <begin position="273"/>
        <end position="307"/>
    </location>
</feature>
<dbReference type="FunFam" id="1.25.40.10:FF:000227">
    <property type="entry name" value="Pentatricopeptide repeat-containing protein At3g13880"/>
    <property type="match status" value="1"/>
</dbReference>
<accession>A0A199UJF3</accession>
<dbReference type="PANTHER" id="PTHR47926:SF345">
    <property type="entry name" value="(WILD MALAYSIAN BANANA) HYPOTHETICAL PROTEIN"/>
    <property type="match status" value="1"/>
</dbReference>
<dbReference type="Pfam" id="PF13041">
    <property type="entry name" value="PPR_2"/>
    <property type="match status" value="3"/>
</dbReference>
<dbReference type="PANTHER" id="PTHR47926">
    <property type="entry name" value="PENTATRICOPEPTIDE REPEAT-CONTAINING PROTEIN"/>
    <property type="match status" value="1"/>
</dbReference>
<dbReference type="NCBIfam" id="TIGR00756">
    <property type="entry name" value="PPR"/>
    <property type="match status" value="4"/>
</dbReference>
<dbReference type="PROSITE" id="PS51375">
    <property type="entry name" value="PPR"/>
    <property type="match status" value="3"/>
</dbReference>
<dbReference type="InterPro" id="IPR046960">
    <property type="entry name" value="PPR_At4g14850-like_plant"/>
</dbReference>
<dbReference type="GO" id="GO:0009451">
    <property type="term" value="P:RNA modification"/>
    <property type="evidence" value="ECO:0007669"/>
    <property type="project" value="InterPro"/>
</dbReference>
<keyword evidence="2" id="KW-0809">Transit peptide</keyword>
<evidence type="ECO:0000256" key="2">
    <source>
        <dbReference type="ARBA" id="ARBA00022946"/>
    </source>
</evidence>
<evidence type="ECO:0000256" key="3">
    <source>
        <dbReference type="PROSITE-ProRule" id="PRU00708"/>
    </source>
</evidence>
<evidence type="ECO:0000313" key="5">
    <source>
        <dbReference type="EMBL" id="OAY64705.1"/>
    </source>
</evidence>
<dbReference type="InterPro" id="IPR046848">
    <property type="entry name" value="E_motif"/>
</dbReference>
<dbReference type="GO" id="GO:0003723">
    <property type="term" value="F:RNA binding"/>
    <property type="evidence" value="ECO:0007669"/>
    <property type="project" value="InterPro"/>
</dbReference>
<dbReference type="Pfam" id="PF01535">
    <property type="entry name" value="PPR"/>
    <property type="match status" value="2"/>
</dbReference>
<keyword evidence="1" id="KW-0677">Repeat</keyword>
<dbReference type="EMBL" id="LSRQ01007698">
    <property type="protein sequence ID" value="OAY64705.1"/>
    <property type="molecule type" value="Genomic_DNA"/>
</dbReference>
<feature type="region of interest" description="Disordered" evidence="4">
    <location>
        <begin position="569"/>
        <end position="604"/>
    </location>
</feature>
<proteinExistence type="predicted"/>
<feature type="repeat" description="PPR" evidence="3">
    <location>
        <begin position="374"/>
        <end position="404"/>
    </location>
</feature>
<evidence type="ECO:0000313" key="6">
    <source>
        <dbReference type="Proteomes" id="UP000092600"/>
    </source>
</evidence>
<reference evidence="5 6" key="1">
    <citation type="journal article" date="2016" name="DNA Res.">
        <title>The draft genome of MD-2 pineapple using hybrid error correction of long reads.</title>
        <authorList>
            <person name="Redwan R.M."/>
            <person name="Saidin A."/>
            <person name="Kumar S.V."/>
        </authorList>
    </citation>
    <scope>NUCLEOTIDE SEQUENCE [LARGE SCALE GENOMIC DNA]</scope>
    <source>
        <strain evidence="6">cv. MD2</strain>
        <tissue evidence="5">Leaf</tissue>
    </source>
</reference>
<sequence length="635" mass="70200">MRLLSLPRPLLLFRPFSTTIPTSNPNPNPNATPGPKWPLLLLPCPISTIVHLHQLLSRAVVSGLLRPPHLALWNSLLHSLAHGPSPSLALSLFLLVRAVGIGADSYTFTSALKASSHLSLLTTGEEIHALSIKLGFNSDTFVLNSLINMYSVCGSLGVARKVFDLVTESSRDVVSWNSMISGYLQSNLCDEALRVFVKMVRESIVMDEVTPVNALIACGRTGAIDLGRRIHALVVVNGFDLNHYLGSSVVSMYAKCGLVEDARNVFDEMPDRNVVCWTSMIAGYAQSGRFKEAVELFREMQIMGVKADDATIASVVSSCAQMGALDLGKYVHAYCDIHGIGKELSVKNAFIDMYSKCGDIERAYEIFNGLAKRDVFSWTAMISGLAMNGYCKDALDFFEQMETKCEVRPNEVTFLGVLSACSHGGFVGKGYYYFDRMNKVYKLTPKIEHYGCMVDLLGRAKLLAEADRFIKAMPVVPDVVIWRSLLFACRTVGEVKLAERAAERIMNLEPDKCGGHVLLSNVYATTSRWSEVNRVRRVMNKWRINKQPGCSFIEVNGIKTTGEAGKKRNMEQLSPPFTPAIGGADISREPKKRKKKKELETQRHVSGDRIVWEDASMAARIHSDRFKGLDTVTAA</sequence>
<dbReference type="FunFam" id="1.25.40.10:FF:000989">
    <property type="entry name" value="Pentatricopeptide repeat-containing protein At1g31430"/>
    <property type="match status" value="1"/>
</dbReference>
<dbReference type="InterPro" id="IPR002885">
    <property type="entry name" value="PPR_rpt"/>
</dbReference>
<dbReference type="AlphaFoldDB" id="A0A199UJF3"/>
<dbReference type="Pfam" id="PF20431">
    <property type="entry name" value="E_motif"/>
    <property type="match status" value="1"/>
</dbReference>
<dbReference type="Gene3D" id="1.25.40.10">
    <property type="entry name" value="Tetratricopeptide repeat domain"/>
    <property type="match status" value="3"/>
</dbReference>
<dbReference type="InterPro" id="IPR011990">
    <property type="entry name" value="TPR-like_helical_dom_sf"/>
</dbReference>
<protein>
    <submittedName>
        <fullName evidence="5">Pentatricopeptide repeat-containing protein</fullName>
    </submittedName>
</protein>
<gene>
    <name evidence="5" type="ORF">ACMD2_12297</name>
</gene>
<feature type="repeat" description="PPR" evidence="3">
    <location>
        <begin position="172"/>
        <end position="206"/>
    </location>
</feature>
<evidence type="ECO:0000256" key="4">
    <source>
        <dbReference type="SAM" id="MobiDB-lite"/>
    </source>
</evidence>
<comment type="caution">
    <text evidence="5">The sequence shown here is derived from an EMBL/GenBank/DDBJ whole genome shotgun (WGS) entry which is preliminary data.</text>
</comment>
<name>A0A199UJF3_ANACO</name>